<protein>
    <recommendedName>
        <fullName evidence="4 7">Arabinan endo-1,5-alpha-L-arabinosidase</fullName>
        <ecNumber evidence="4 7">3.2.1.99</ecNumber>
    </recommendedName>
</protein>
<dbReference type="Pfam" id="PF04616">
    <property type="entry name" value="Glyco_hydro_43"/>
    <property type="match status" value="1"/>
</dbReference>
<dbReference type="RefSeq" id="XP_040775184.1">
    <property type="nucleotide sequence ID" value="XM_040924229.1"/>
</dbReference>
<dbReference type="InterPro" id="IPR023296">
    <property type="entry name" value="Glyco_hydro_beta-prop_sf"/>
</dbReference>
<dbReference type="PIRSF" id="PIRSF026534">
    <property type="entry name" value="Endo_alpha-L-arabinosidase"/>
    <property type="match status" value="1"/>
</dbReference>
<evidence type="ECO:0000256" key="1">
    <source>
        <dbReference type="ARBA" id="ARBA00000375"/>
    </source>
</evidence>
<evidence type="ECO:0000256" key="8">
    <source>
        <dbReference type="PIRSR" id="PIRSR606710-1"/>
    </source>
</evidence>
<dbReference type="GO" id="GO:0046558">
    <property type="term" value="F:arabinan endo-1,5-alpha-L-arabinosidase activity"/>
    <property type="evidence" value="ECO:0007669"/>
    <property type="project" value="UniProtKB-EC"/>
</dbReference>
<keyword evidence="6 7" id="KW-0326">Glycosidase</keyword>
<evidence type="ECO:0000256" key="3">
    <source>
        <dbReference type="ARBA" id="ARBA00009865"/>
    </source>
</evidence>
<gene>
    <name evidence="11" type="ORF">M406DRAFT_43708</name>
</gene>
<evidence type="ECO:0000256" key="2">
    <source>
        <dbReference type="ARBA" id="ARBA00004834"/>
    </source>
</evidence>
<keyword evidence="10" id="KW-0732">Signal</keyword>
<dbReference type="Gene3D" id="2.115.10.20">
    <property type="entry name" value="Glycosyl hydrolase domain, family 43"/>
    <property type="match status" value="1"/>
</dbReference>
<reference evidence="11" key="1">
    <citation type="journal article" date="2020" name="Phytopathology">
        <title>Genome sequence of the chestnut blight fungus Cryphonectria parasitica EP155: A fundamental resource for an archetypical invasive plant pathogen.</title>
        <authorList>
            <person name="Crouch J.A."/>
            <person name="Dawe A."/>
            <person name="Aerts A."/>
            <person name="Barry K."/>
            <person name="Churchill A.C.L."/>
            <person name="Grimwood J."/>
            <person name="Hillman B."/>
            <person name="Milgroom M.G."/>
            <person name="Pangilinan J."/>
            <person name="Smith M."/>
            <person name="Salamov A."/>
            <person name="Schmutz J."/>
            <person name="Yadav J."/>
            <person name="Grigoriev I.V."/>
            <person name="Nuss D."/>
        </authorList>
    </citation>
    <scope>NUCLEOTIDE SEQUENCE</scope>
    <source>
        <strain evidence="11">EP155</strain>
    </source>
</reference>
<evidence type="ECO:0000313" key="12">
    <source>
        <dbReference type="Proteomes" id="UP000803844"/>
    </source>
</evidence>
<evidence type="ECO:0000256" key="5">
    <source>
        <dbReference type="ARBA" id="ARBA00022801"/>
    </source>
</evidence>
<dbReference type="SUPFAM" id="SSF75005">
    <property type="entry name" value="Arabinanase/levansucrase/invertase"/>
    <property type="match status" value="1"/>
</dbReference>
<keyword evidence="5 7" id="KW-0378">Hydrolase</keyword>
<evidence type="ECO:0000313" key="11">
    <source>
        <dbReference type="EMBL" id="KAF3764223.1"/>
    </source>
</evidence>
<dbReference type="GO" id="GO:0005975">
    <property type="term" value="P:carbohydrate metabolic process"/>
    <property type="evidence" value="ECO:0007669"/>
    <property type="project" value="InterPro"/>
</dbReference>
<comment type="pathway">
    <text evidence="2 7">Glycan metabolism; L-arabinan degradation.</text>
</comment>
<sequence>MFFSRYAEGLAALALAFIPLVYGDYADPGSCSGNCWAHDPSLIRRASDGVYFRFNTGGGGQIYKADSLEGPWTYEGDAMPNGSIIDMEGNDDLWAPDVHLVGDTYVMYYAISTFGTSNSAIGYATSSTMEYGSWTDHGATGISSSSGKAYNAIDPNLILTAEGSYYMNFGSFWSDIYQVEMNSGATATSGGASYNIAYNGTSDHAEEGSFIYYRKANGYYYLFFSAGACCGYDTDMPAAGEEYSIRVCRSTSVSGPFIDADGLDCTASGGTTVLASHGTVFGPGGQGVYPDPDLGSVLYYHYADTTIGISDADYQFGWNVLSWSTGWPVPT</sequence>
<dbReference type="PANTHER" id="PTHR43301:SF3">
    <property type="entry name" value="ARABINAN ENDO-1,5-ALPHA-L-ARABINOSIDASE A-RELATED"/>
    <property type="match status" value="1"/>
</dbReference>
<dbReference type="CDD" id="cd18831">
    <property type="entry name" value="GH43_AnAbnA-like"/>
    <property type="match status" value="1"/>
</dbReference>
<feature type="site" description="Important for catalytic activity, responsible for pKa modulation of the active site Glu and correct orientation of both the proton donor and substrate" evidence="9">
    <location>
        <position position="154"/>
    </location>
</feature>
<dbReference type="PANTHER" id="PTHR43301">
    <property type="entry name" value="ARABINAN ENDO-1,5-ALPHA-L-ARABINOSIDASE"/>
    <property type="match status" value="1"/>
</dbReference>
<dbReference type="InterPro" id="IPR050727">
    <property type="entry name" value="GH43_arabinanases"/>
</dbReference>
<organism evidence="11 12">
    <name type="scientific">Cryphonectria parasitica (strain ATCC 38755 / EP155)</name>
    <dbReference type="NCBI Taxonomy" id="660469"/>
    <lineage>
        <taxon>Eukaryota</taxon>
        <taxon>Fungi</taxon>
        <taxon>Dikarya</taxon>
        <taxon>Ascomycota</taxon>
        <taxon>Pezizomycotina</taxon>
        <taxon>Sordariomycetes</taxon>
        <taxon>Sordariomycetidae</taxon>
        <taxon>Diaporthales</taxon>
        <taxon>Cryphonectriaceae</taxon>
        <taxon>Cryphonectria-Endothia species complex</taxon>
        <taxon>Cryphonectria</taxon>
    </lineage>
</organism>
<evidence type="ECO:0000256" key="7">
    <source>
        <dbReference type="PIRNR" id="PIRNR026534"/>
    </source>
</evidence>
<feature type="active site" description="Proton donor" evidence="8">
    <location>
        <position position="207"/>
    </location>
</feature>
<keyword evidence="12" id="KW-1185">Reference proteome</keyword>
<feature type="chain" id="PRO_5040436043" description="Arabinan endo-1,5-alpha-L-arabinosidase" evidence="10">
    <location>
        <begin position="24"/>
        <end position="331"/>
    </location>
</feature>
<feature type="signal peptide" evidence="10">
    <location>
        <begin position="1"/>
        <end position="23"/>
    </location>
</feature>
<evidence type="ECO:0000256" key="4">
    <source>
        <dbReference type="ARBA" id="ARBA00012586"/>
    </source>
</evidence>
<dbReference type="Proteomes" id="UP000803844">
    <property type="component" value="Unassembled WGS sequence"/>
</dbReference>
<evidence type="ECO:0000256" key="6">
    <source>
        <dbReference type="ARBA" id="ARBA00023295"/>
    </source>
</evidence>
<comment type="similarity">
    <text evidence="3 7">Belongs to the glycosyl hydrolase 43 family.</text>
</comment>
<dbReference type="AlphaFoldDB" id="A0A9P5CML0"/>
<dbReference type="EMBL" id="MU032348">
    <property type="protein sequence ID" value="KAF3764223.1"/>
    <property type="molecule type" value="Genomic_DNA"/>
</dbReference>
<comment type="catalytic activity">
    <reaction evidence="1 7">
        <text>Endohydrolysis of (1-&gt;5)-alpha-arabinofuranosidic linkages in (1-&gt;5)-arabinans.</text>
        <dbReference type="EC" id="3.2.1.99"/>
    </reaction>
</comment>
<proteinExistence type="inferred from homology"/>
<dbReference type="GeneID" id="63841358"/>
<accession>A0A9P5CML0</accession>
<dbReference type="InterPro" id="IPR016840">
    <property type="entry name" value="Glyco_hydro_43_endo_a_Ara-ase"/>
</dbReference>
<feature type="active site" description="Proton acceptor" evidence="8">
    <location>
        <position position="39"/>
    </location>
</feature>
<name>A0A9P5CML0_CRYP1</name>
<comment type="caution">
    <text evidence="11">The sequence shown here is derived from an EMBL/GenBank/DDBJ whole genome shotgun (WGS) entry which is preliminary data.</text>
</comment>
<evidence type="ECO:0000256" key="9">
    <source>
        <dbReference type="PIRSR" id="PIRSR606710-2"/>
    </source>
</evidence>
<dbReference type="EC" id="3.2.1.99" evidence="4 7"/>
<dbReference type="OrthoDB" id="195678at2759"/>
<evidence type="ECO:0000256" key="10">
    <source>
        <dbReference type="SAM" id="SignalP"/>
    </source>
</evidence>
<dbReference type="InterPro" id="IPR006710">
    <property type="entry name" value="Glyco_hydro_43"/>
</dbReference>